<accession>A7MTI8</accession>
<evidence type="ECO:0000259" key="4">
    <source>
        <dbReference type="Pfam" id="PF16967"/>
    </source>
</evidence>
<evidence type="ECO:0008006" key="7">
    <source>
        <dbReference type="Google" id="ProtNLM"/>
    </source>
</evidence>
<dbReference type="KEGG" id="vha:VIBHAR_01652"/>
<evidence type="ECO:0000259" key="3">
    <source>
        <dbReference type="Pfam" id="PF15976"/>
    </source>
</evidence>
<feature type="domain" description="Pilus assembly protein E-set like" evidence="4">
    <location>
        <begin position="254"/>
        <end position="318"/>
    </location>
</feature>
<dbReference type="Pfam" id="PF15976">
    <property type="entry name" value="CooC_C"/>
    <property type="match status" value="1"/>
</dbReference>
<dbReference type="InterPro" id="IPR031917">
    <property type="entry name" value="Pilus_assem_C"/>
</dbReference>
<dbReference type="AlphaFoldDB" id="A7MTI8"/>
<feature type="chain" id="PRO_5002713581" description="Pilus assembly protein E-set like domain-containing protein" evidence="2">
    <location>
        <begin position="25"/>
        <end position="911"/>
    </location>
</feature>
<sequence>MVFIRKQLYHCILLSLAVAQNVQAQYIPDEFKHFYEFEENKIMFLLPNDSTYESAGFSNYYGVDSVSDEVGLRVAILNSGIKEKYVEEVINAITSGRDVDNRNGVKTDFSFEEKTVNVQVPAIYLDEERRELRYTSIEPDTQALIVGNHFFASYYGQDSSTTLNTDMTMGLGNGYISSDITLSGGSNQDAEIEGNSIFYEHNLNSVAFRLGYDAYGVEKNNSTSNMDYSNSKDNYYVSVSSSDNLFISDDEQSKKVYFDIKGSGTVDVVRDGRTIYTQSFLKGQHGISYKHLPRGNYNVELVIRADGYPEERITRRINNNVAQTSHKGYDYNVTFRESTYDSGDEGNNHLEEQLVYGDVSFTKSLFHDSVMVGVNSQSDGEDFGFGVLANYVSDWLDVGAYYNDIDDGRFFNGSLSVIGFNVDYQDYDGSDKHSVTEISPLLRAVYGPESFDQTTLSYSLPILDSNISFYGSRVRYDGIGNSSGFESQNLALNYNTTIFRNMQLNLGFSRTLNDNANQSTDVDDIYSASITIPLGDNHTTYSSGLDSSSRTGQRLVNSLIYDKDKIELIDGVDTSGNASLNNYIDGRQSEVSLNGRINMSNDKFNSSAYANVSNSSNTNLSFNAESTSIITKDNIYQTKENSESYVIVESEARGFNSHNDDKDFGVLDTQVNSGYHSSTPIDSETRIVGLNEFSTYKFQVDSEISGYKSSKNNHDAKSEMFTYPGSVHKVSNKVEPIVTFLSYFEDFNNKPLNDVKCIGDGCVSVGRVGDGIYSISLVKDKPFKVASDGEFCFVEPEGIGSNGVMTKCFPKIETLDNGMQLVSSGLGSQEDRIYYLGVLEGALPDTLLSESREAQIEYIQYNFANNVHLFAKSEVDLNDDESFYIVNKHVFDDIQNYVRNLDETDFFAKNR</sequence>
<name>A7MTI8_VIBC1</name>
<feature type="signal peptide" evidence="2">
    <location>
        <begin position="1"/>
        <end position="24"/>
    </location>
</feature>
<dbReference type="PATRIC" id="fig|338187.36.peg.1570"/>
<dbReference type="RefSeq" id="WP_012127485.1">
    <property type="nucleotide sequence ID" value="NC_009783.1"/>
</dbReference>
<dbReference type="EMBL" id="CP000789">
    <property type="protein sequence ID" value="ABU70621.1"/>
    <property type="molecule type" value="Genomic_DNA"/>
</dbReference>
<gene>
    <name evidence="5" type="ordered locus">VIBHAR_01652</name>
</gene>
<evidence type="ECO:0000256" key="2">
    <source>
        <dbReference type="SAM" id="SignalP"/>
    </source>
</evidence>
<reference evidence="5 6" key="1">
    <citation type="submission" date="2007-08" db="EMBL/GenBank/DDBJ databases">
        <authorList>
            <consortium name="The Vibrio harveyi Genome Sequencing Project"/>
            <person name="Bassler B."/>
            <person name="Clifton S.W."/>
            <person name="Fulton L."/>
            <person name="Delehaunty K."/>
            <person name="Fronick C."/>
            <person name="Harrison M."/>
            <person name="Markivic C."/>
            <person name="Fulton R."/>
            <person name="Tin-Wollam A.-M."/>
            <person name="Shah N."/>
            <person name="Pepin K."/>
            <person name="Nash W."/>
            <person name="Thiruvilangam P."/>
            <person name="Bhonagiri V."/>
            <person name="Waters C."/>
            <person name="Tu K.C."/>
            <person name="Irgon J."/>
            <person name="Wilson R.K."/>
        </authorList>
    </citation>
    <scope>NUCLEOTIDE SEQUENCE [LARGE SCALE GENOMIC DNA]</scope>
    <source>
        <strain evidence="6">ATCC BAA-1116 / BB120</strain>
    </source>
</reference>
<protein>
    <recommendedName>
        <fullName evidence="7">Pilus assembly protein E-set like domain-containing protein</fullName>
    </recommendedName>
</protein>
<proteinExistence type="predicted"/>
<feature type="domain" description="Pilus assembly protein C-terminal" evidence="3">
    <location>
        <begin position="723"/>
        <end position="792"/>
    </location>
</feature>
<keyword evidence="1 2" id="KW-0732">Signal</keyword>
<dbReference type="InterPro" id="IPR032636">
    <property type="entry name" value="Pilus_assem_E-set-like_dom"/>
</dbReference>
<dbReference type="Proteomes" id="UP000008152">
    <property type="component" value="Chromosome I"/>
</dbReference>
<dbReference type="Pfam" id="PF16967">
    <property type="entry name" value="TcfC"/>
    <property type="match status" value="1"/>
</dbReference>
<evidence type="ECO:0000313" key="6">
    <source>
        <dbReference type="Proteomes" id="UP000008152"/>
    </source>
</evidence>
<evidence type="ECO:0000313" key="5">
    <source>
        <dbReference type="EMBL" id="ABU70621.1"/>
    </source>
</evidence>
<evidence type="ECO:0000256" key="1">
    <source>
        <dbReference type="ARBA" id="ARBA00022729"/>
    </source>
</evidence>
<organism evidence="5 6">
    <name type="scientific">Vibrio campbellii (strain ATCC BAA-1116)</name>
    <dbReference type="NCBI Taxonomy" id="2902295"/>
    <lineage>
        <taxon>Bacteria</taxon>
        <taxon>Pseudomonadati</taxon>
        <taxon>Pseudomonadota</taxon>
        <taxon>Gammaproteobacteria</taxon>
        <taxon>Vibrionales</taxon>
        <taxon>Vibrionaceae</taxon>
        <taxon>Vibrio</taxon>
    </lineage>
</organism>